<accession>A0A9W8RMQ6</accession>
<evidence type="ECO:0000313" key="3">
    <source>
        <dbReference type="Proteomes" id="UP001152049"/>
    </source>
</evidence>
<dbReference type="InterPro" id="IPR037401">
    <property type="entry name" value="SnoaL-like"/>
</dbReference>
<dbReference type="PANTHER" id="PTHR41252">
    <property type="entry name" value="BLR2505 PROTEIN"/>
    <property type="match status" value="1"/>
</dbReference>
<dbReference type="Pfam" id="PF12680">
    <property type="entry name" value="SnoaL_2"/>
    <property type="match status" value="1"/>
</dbReference>
<dbReference type="AlphaFoldDB" id="A0A9W8RMQ6"/>
<comment type="caution">
    <text evidence="2">The sequence shown here is derived from an EMBL/GenBank/DDBJ whole genome shotgun (WGS) entry which is preliminary data.</text>
</comment>
<dbReference type="OrthoDB" id="5052977at2759"/>
<dbReference type="Gene3D" id="3.10.450.50">
    <property type="match status" value="1"/>
</dbReference>
<proteinExistence type="predicted"/>
<keyword evidence="3" id="KW-1185">Reference proteome</keyword>
<protein>
    <recommendedName>
        <fullName evidence="1">SnoaL-like domain-containing protein</fullName>
    </recommendedName>
</protein>
<dbReference type="InterPro" id="IPR032710">
    <property type="entry name" value="NTF2-like_dom_sf"/>
</dbReference>
<dbReference type="EMBL" id="JAOQAZ010000044">
    <property type="protein sequence ID" value="KAJ4245976.1"/>
    <property type="molecule type" value="Genomic_DNA"/>
</dbReference>
<organism evidence="2 3">
    <name type="scientific">Fusarium torreyae</name>
    <dbReference type="NCBI Taxonomy" id="1237075"/>
    <lineage>
        <taxon>Eukaryota</taxon>
        <taxon>Fungi</taxon>
        <taxon>Dikarya</taxon>
        <taxon>Ascomycota</taxon>
        <taxon>Pezizomycotina</taxon>
        <taxon>Sordariomycetes</taxon>
        <taxon>Hypocreomycetidae</taxon>
        <taxon>Hypocreales</taxon>
        <taxon>Nectriaceae</taxon>
        <taxon>Fusarium</taxon>
    </lineage>
</organism>
<reference evidence="2" key="1">
    <citation type="submission" date="2022-09" db="EMBL/GenBank/DDBJ databases">
        <title>Fusarium specimens isolated from Avocado Roots.</title>
        <authorList>
            <person name="Stajich J."/>
            <person name="Roper C."/>
            <person name="Heimlech-Rivalta G."/>
        </authorList>
    </citation>
    <scope>NUCLEOTIDE SEQUENCE</scope>
    <source>
        <strain evidence="2">CF00136</strain>
    </source>
</reference>
<gene>
    <name evidence="2" type="ORF">NW762_013720</name>
</gene>
<dbReference type="Proteomes" id="UP001152049">
    <property type="component" value="Unassembled WGS sequence"/>
</dbReference>
<evidence type="ECO:0000313" key="2">
    <source>
        <dbReference type="EMBL" id="KAJ4245976.1"/>
    </source>
</evidence>
<evidence type="ECO:0000259" key="1">
    <source>
        <dbReference type="Pfam" id="PF12680"/>
    </source>
</evidence>
<dbReference type="SUPFAM" id="SSF54427">
    <property type="entry name" value="NTF2-like"/>
    <property type="match status" value="1"/>
</dbReference>
<name>A0A9W8RMQ6_9HYPO</name>
<sequence>MPQNTDHSLSYNNKDVIQRLYDAFAGGDGASALAEMHDTIDWNEAENFMYSDRNPYKSPQAVSEGVFGRLATDWEDYEATPSEVLEAGDTVVALGRSKGVHRGTGKLMDAQFAHIWRLKDGKIIGFQQYIDTLGVHQATAS</sequence>
<feature type="domain" description="SnoaL-like" evidence="1">
    <location>
        <begin position="17"/>
        <end position="124"/>
    </location>
</feature>
<dbReference type="PANTHER" id="PTHR41252:SF1">
    <property type="entry name" value="BLR2505 PROTEIN"/>
    <property type="match status" value="1"/>
</dbReference>